<dbReference type="CDD" id="cd16148">
    <property type="entry name" value="sulfatase_like"/>
    <property type="match status" value="1"/>
</dbReference>
<dbReference type="RefSeq" id="WP_145446210.1">
    <property type="nucleotide sequence ID" value="NZ_CP036280.1"/>
</dbReference>
<feature type="region of interest" description="Disordered" evidence="2">
    <location>
        <begin position="70"/>
        <end position="91"/>
    </location>
</feature>
<dbReference type="InterPro" id="IPR000917">
    <property type="entry name" value="Sulfatase_N"/>
</dbReference>
<feature type="compositionally biased region" description="Basic and acidic residues" evidence="2">
    <location>
        <begin position="76"/>
        <end position="91"/>
    </location>
</feature>
<dbReference type="PANTHER" id="PTHR42693">
    <property type="entry name" value="ARYLSULFATASE FAMILY MEMBER"/>
    <property type="match status" value="1"/>
</dbReference>
<evidence type="ECO:0000259" key="3">
    <source>
        <dbReference type="Pfam" id="PF00884"/>
    </source>
</evidence>
<evidence type="ECO:0000256" key="1">
    <source>
        <dbReference type="ARBA" id="ARBA00008779"/>
    </source>
</evidence>
<dbReference type="PANTHER" id="PTHR42693:SF33">
    <property type="entry name" value="ARYLSULFATASE"/>
    <property type="match status" value="1"/>
</dbReference>
<keyword evidence="4" id="KW-0378">Hydrolase</keyword>
<comment type="similarity">
    <text evidence="1">Belongs to the sulfatase family.</text>
</comment>
<dbReference type="GO" id="GO:0047753">
    <property type="term" value="F:choline-sulfatase activity"/>
    <property type="evidence" value="ECO:0007669"/>
    <property type="project" value="UniProtKB-EC"/>
</dbReference>
<dbReference type="KEGG" id="mcad:Pan265_18860"/>
<organism evidence="4 5">
    <name type="scientific">Mucisphaera calidilacus</name>
    <dbReference type="NCBI Taxonomy" id="2527982"/>
    <lineage>
        <taxon>Bacteria</taxon>
        <taxon>Pseudomonadati</taxon>
        <taxon>Planctomycetota</taxon>
        <taxon>Phycisphaerae</taxon>
        <taxon>Phycisphaerales</taxon>
        <taxon>Phycisphaeraceae</taxon>
        <taxon>Mucisphaera</taxon>
    </lineage>
</organism>
<gene>
    <name evidence="4" type="primary">betC_5</name>
    <name evidence="4" type="ORF">Pan265_18860</name>
</gene>
<dbReference type="OrthoDB" id="9762324at2"/>
<keyword evidence="5" id="KW-1185">Reference proteome</keyword>
<proteinExistence type="inferred from homology"/>
<dbReference type="EC" id="3.1.6.6" evidence="4"/>
<dbReference type="AlphaFoldDB" id="A0A518BYH9"/>
<dbReference type="GO" id="GO:0004065">
    <property type="term" value="F:arylsulfatase activity"/>
    <property type="evidence" value="ECO:0007669"/>
    <property type="project" value="TreeGrafter"/>
</dbReference>
<evidence type="ECO:0000256" key="2">
    <source>
        <dbReference type="SAM" id="MobiDB-lite"/>
    </source>
</evidence>
<dbReference type="InterPro" id="IPR017850">
    <property type="entry name" value="Alkaline_phosphatase_core_sf"/>
</dbReference>
<protein>
    <submittedName>
        <fullName evidence="4">Choline-sulfatase</fullName>
        <ecNumber evidence="4">3.1.6.6</ecNumber>
    </submittedName>
</protein>
<dbReference type="Gene3D" id="3.40.720.10">
    <property type="entry name" value="Alkaline Phosphatase, subunit A"/>
    <property type="match status" value="1"/>
</dbReference>
<reference evidence="4 5" key="1">
    <citation type="submission" date="2019-02" db="EMBL/GenBank/DDBJ databases">
        <title>Deep-cultivation of Planctomycetes and their phenomic and genomic characterization uncovers novel biology.</title>
        <authorList>
            <person name="Wiegand S."/>
            <person name="Jogler M."/>
            <person name="Boedeker C."/>
            <person name="Pinto D."/>
            <person name="Vollmers J."/>
            <person name="Rivas-Marin E."/>
            <person name="Kohn T."/>
            <person name="Peeters S.H."/>
            <person name="Heuer A."/>
            <person name="Rast P."/>
            <person name="Oberbeckmann S."/>
            <person name="Bunk B."/>
            <person name="Jeske O."/>
            <person name="Meyerdierks A."/>
            <person name="Storesund J.E."/>
            <person name="Kallscheuer N."/>
            <person name="Luecker S."/>
            <person name="Lage O.M."/>
            <person name="Pohl T."/>
            <person name="Merkel B.J."/>
            <person name="Hornburger P."/>
            <person name="Mueller R.-W."/>
            <person name="Bruemmer F."/>
            <person name="Labrenz M."/>
            <person name="Spormann A.M."/>
            <person name="Op den Camp H."/>
            <person name="Overmann J."/>
            <person name="Amann R."/>
            <person name="Jetten M.S.M."/>
            <person name="Mascher T."/>
            <person name="Medema M.H."/>
            <person name="Devos D.P."/>
            <person name="Kaster A.-K."/>
            <person name="Ovreas L."/>
            <person name="Rohde M."/>
            <person name="Galperin M.Y."/>
            <person name="Jogler C."/>
        </authorList>
    </citation>
    <scope>NUCLEOTIDE SEQUENCE [LARGE SCALE GENOMIC DNA]</scope>
    <source>
        <strain evidence="4 5">Pan265</strain>
    </source>
</reference>
<dbReference type="SUPFAM" id="SSF53649">
    <property type="entry name" value="Alkaline phosphatase-like"/>
    <property type="match status" value="1"/>
</dbReference>
<sequence length="508" mass="57368">MRIIYLDLDALNPTHLGCYGYHRNTSPTIDKLAEEGVRFENVYCSDAPCLPSRTALYQGRFGIRTGVVGHGGTAADPKREGARRGFRSTHEEDSFPRQLQKAGLHTAMISPFGQRHAAHHYYAGFNEMHNTGEGGMESAEVVQPVVREWLKSNADKDNWYLHINYWDIHTPYRVPDDYGNPFENEPVADWLTEELLEEHLKRGGPHSATDLGMYLDAEHEKYTRVPKRIADLESLKQWFDGYDTAIRYVDDCIAEILKLLRDAGVEAETAIIVSADHGEDQGDLGIYGEHGAADQATCHIPFIVRWPGTARGKVDDALHYHLDWAPTCLELIGEHASQHTPDLWDGQSFADTLRDGTAKGRDELILSQCAHVCQRSVRFDDNGHRWLYIRTYHDGYHPFPKHMLFDLATDPHEHNNVAEQHPDVLREATWRLLEWHDNAMAKVVAEQADVVDPLYTVLSEGGPMHAHSDGSVGQPTDFDGYLKRLESTGRQEAADDLRARYSHLCSSG</sequence>
<dbReference type="EMBL" id="CP036280">
    <property type="protein sequence ID" value="QDU72026.1"/>
    <property type="molecule type" value="Genomic_DNA"/>
</dbReference>
<dbReference type="Proteomes" id="UP000320386">
    <property type="component" value="Chromosome"/>
</dbReference>
<evidence type="ECO:0000313" key="5">
    <source>
        <dbReference type="Proteomes" id="UP000320386"/>
    </source>
</evidence>
<dbReference type="Pfam" id="PF00884">
    <property type="entry name" value="Sulfatase"/>
    <property type="match status" value="1"/>
</dbReference>
<evidence type="ECO:0000313" key="4">
    <source>
        <dbReference type="EMBL" id="QDU72026.1"/>
    </source>
</evidence>
<accession>A0A518BYH9</accession>
<name>A0A518BYH9_9BACT</name>
<dbReference type="InterPro" id="IPR050738">
    <property type="entry name" value="Sulfatase"/>
</dbReference>
<feature type="domain" description="Sulfatase N-terminal" evidence="3">
    <location>
        <begin position="4"/>
        <end position="333"/>
    </location>
</feature>